<protein>
    <submittedName>
        <fullName evidence="2">Uncharacterized protein</fullName>
    </submittedName>
</protein>
<accession>A0ABW7U6L5</accession>
<reference evidence="2 3" key="1">
    <citation type="submission" date="2024-10" db="EMBL/GenBank/DDBJ databases">
        <title>The Natural Products Discovery Center: Release of the First 8490 Sequenced Strains for Exploring Actinobacteria Biosynthetic Diversity.</title>
        <authorList>
            <person name="Kalkreuter E."/>
            <person name="Kautsar S.A."/>
            <person name="Yang D."/>
            <person name="Bader C.D."/>
            <person name="Teijaro C.N."/>
            <person name="Fluegel L."/>
            <person name="Davis C.M."/>
            <person name="Simpson J.R."/>
            <person name="Lauterbach L."/>
            <person name="Steele A.D."/>
            <person name="Gui C."/>
            <person name="Meng S."/>
            <person name="Li G."/>
            <person name="Viehrig K."/>
            <person name="Ye F."/>
            <person name="Su P."/>
            <person name="Kiefer A.F."/>
            <person name="Nichols A."/>
            <person name="Cepeda A.J."/>
            <person name="Yan W."/>
            <person name="Fan B."/>
            <person name="Jiang Y."/>
            <person name="Adhikari A."/>
            <person name="Zheng C.-J."/>
            <person name="Schuster L."/>
            <person name="Cowan T.M."/>
            <person name="Smanski M.J."/>
            <person name="Chevrette M.G."/>
            <person name="De Carvalho L.P.S."/>
            <person name="Shen B."/>
        </authorList>
    </citation>
    <scope>NUCLEOTIDE SEQUENCE [LARGE SCALE GENOMIC DNA]</scope>
    <source>
        <strain evidence="2 3">NPDC020602</strain>
    </source>
</reference>
<keyword evidence="3" id="KW-1185">Reference proteome</keyword>
<dbReference type="EMBL" id="JBIRUI010000006">
    <property type="protein sequence ID" value="MFI1715269.1"/>
    <property type="molecule type" value="Genomic_DNA"/>
</dbReference>
<organism evidence="2 3">
    <name type="scientific">Streptomyces litmocidini</name>
    <dbReference type="NCBI Taxonomy" id="67318"/>
    <lineage>
        <taxon>Bacteria</taxon>
        <taxon>Bacillati</taxon>
        <taxon>Actinomycetota</taxon>
        <taxon>Actinomycetes</taxon>
        <taxon>Kitasatosporales</taxon>
        <taxon>Streptomycetaceae</taxon>
        <taxon>Streptomyces</taxon>
    </lineage>
</organism>
<name>A0ABW7U6L5_9ACTN</name>
<evidence type="ECO:0000256" key="1">
    <source>
        <dbReference type="SAM" id="MobiDB-lite"/>
    </source>
</evidence>
<dbReference type="Proteomes" id="UP001611339">
    <property type="component" value="Unassembled WGS sequence"/>
</dbReference>
<feature type="region of interest" description="Disordered" evidence="1">
    <location>
        <begin position="1"/>
        <end position="29"/>
    </location>
</feature>
<proteinExistence type="predicted"/>
<evidence type="ECO:0000313" key="3">
    <source>
        <dbReference type="Proteomes" id="UP001611339"/>
    </source>
</evidence>
<dbReference type="RefSeq" id="WP_398709963.1">
    <property type="nucleotide sequence ID" value="NZ_JBIRUI010000006.1"/>
</dbReference>
<feature type="compositionally biased region" description="Basic and acidic residues" evidence="1">
    <location>
        <begin position="20"/>
        <end position="29"/>
    </location>
</feature>
<comment type="caution">
    <text evidence="2">The sequence shown here is derived from an EMBL/GenBank/DDBJ whole genome shotgun (WGS) entry which is preliminary data.</text>
</comment>
<evidence type="ECO:0000313" key="2">
    <source>
        <dbReference type="EMBL" id="MFI1715269.1"/>
    </source>
</evidence>
<sequence>MTELDALRQLLRPTAESDTPVDRERMSESWGKEFPSDFRHFVEVGAGTRRPS</sequence>
<gene>
    <name evidence="2" type="ORF">ACH407_17085</name>
</gene>